<keyword evidence="7 10" id="KW-0560">Oxidoreductase</keyword>
<keyword evidence="4 10" id="KW-0285">Flavoprotein</keyword>
<keyword evidence="5" id="KW-0496">Mitochondrion</keyword>
<keyword evidence="5" id="KW-0472">Membrane</keyword>
<dbReference type="SUPFAM" id="SSF51905">
    <property type="entry name" value="FAD/NAD(P)-binding domain"/>
    <property type="match status" value="1"/>
</dbReference>
<dbReference type="Gene3D" id="1.10.405.10">
    <property type="entry name" value="Guanine Nucleotide Dissociation Inhibitor, domain 1"/>
    <property type="match status" value="1"/>
</dbReference>
<evidence type="ECO:0000256" key="9">
    <source>
        <dbReference type="PIRSR" id="PIRSR601613-1"/>
    </source>
</evidence>
<evidence type="ECO:0000256" key="10">
    <source>
        <dbReference type="RuleBase" id="RU362067"/>
    </source>
</evidence>
<dbReference type="Pfam" id="PF01593">
    <property type="entry name" value="Amino_oxidase"/>
    <property type="match status" value="1"/>
</dbReference>
<dbReference type="PANTHER" id="PTHR43563:SF14">
    <property type="entry name" value="AMINE OXIDASE"/>
    <property type="match status" value="1"/>
</dbReference>
<dbReference type="GO" id="GO:0005741">
    <property type="term" value="C:mitochondrial outer membrane"/>
    <property type="evidence" value="ECO:0007669"/>
    <property type="project" value="UniProtKB-SubCell"/>
</dbReference>
<dbReference type="InterPro" id="IPR050703">
    <property type="entry name" value="Flavin_MAO"/>
</dbReference>
<evidence type="ECO:0000256" key="2">
    <source>
        <dbReference type="ARBA" id="ARBA00004362"/>
    </source>
</evidence>
<proteinExistence type="inferred from homology"/>
<organism evidence="12 13">
    <name type="scientific">Petromyzon marinus</name>
    <name type="common">Sea lamprey</name>
    <dbReference type="NCBI Taxonomy" id="7757"/>
    <lineage>
        <taxon>Eukaryota</taxon>
        <taxon>Metazoa</taxon>
        <taxon>Chordata</taxon>
        <taxon>Craniata</taxon>
        <taxon>Vertebrata</taxon>
        <taxon>Cyclostomata</taxon>
        <taxon>Hyperoartia</taxon>
        <taxon>Petromyzontiformes</taxon>
        <taxon>Petromyzontidae</taxon>
        <taxon>Petromyzon</taxon>
    </lineage>
</organism>
<dbReference type="PRINTS" id="PR00757">
    <property type="entry name" value="AMINEOXDASEF"/>
</dbReference>
<dbReference type="InterPro" id="IPR001613">
    <property type="entry name" value="Flavin_amine_oxidase"/>
</dbReference>
<dbReference type="Gene3D" id="3.90.660.10">
    <property type="match status" value="1"/>
</dbReference>
<evidence type="ECO:0000256" key="6">
    <source>
        <dbReference type="ARBA" id="ARBA00022827"/>
    </source>
</evidence>
<dbReference type="InterPro" id="IPR002937">
    <property type="entry name" value="Amino_oxidase"/>
</dbReference>
<dbReference type="CTD" id="26151"/>
<evidence type="ECO:0000256" key="3">
    <source>
        <dbReference type="ARBA" id="ARBA00005995"/>
    </source>
</evidence>
<dbReference type="AlphaFoldDB" id="A0AAJ7X6D3"/>
<comment type="similarity">
    <text evidence="3 10">Belongs to the flavin monoamine oxidase family.</text>
</comment>
<dbReference type="RefSeq" id="XP_032822905.1">
    <property type="nucleotide sequence ID" value="XM_032967014.1"/>
</dbReference>
<keyword evidence="12" id="KW-1185">Reference proteome</keyword>
<dbReference type="PANTHER" id="PTHR43563">
    <property type="entry name" value="AMINE OXIDASE"/>
    <property type="match status" value="1"/>
</dbReference>
<evidence type="ECO:0000256" key="1">
    <source>
        <dbReference type="ARBA" id="ARBA00001974"/>
    </source>
</evidence>
<evidence type="ECO:0000313" key="13">
    <source>
        <dbReference type="RefSeq" id="XP_032822905.1"/>
    </source>
</evidence>
<evidence type="ECO:0000256" key="8">
    <source>
        <dbReference type="ARBA" id="ARBA00048448"/>
    </source>
</evidence>
<comment type="subcellular location">
    <subcellularLocation>
        <location evidence="2">Mitochondrion outer membrane</location>
        <topology evidence="2">Single-pass type IV membrane protein</topology>
        <orientation evidence="2">Cytoplasmic side</orientation>
    </subcellularLocation>
</comment>
<evidence type="ECO:0000256" key="7">
    <source>
        <dbReference type="ARBA" id="ARBA00023002"/>
    </source>
</evidence>
<accession>A0AAJ7X6D3</accession>
<comment type="catalytic activity">
    <reaction evidence="8">
        <text>a secondary aliphatic amine + O2 + H2O = a primary amine + an aldehyde + H2O2</text>
        <dbReference type="Rhea" id="RHEA:26414"/>
        <dbReference type="ChEBI" id="CHEBI:15377"/>
        <dbReference type="ChEBI" id="CHEBI:15379"/>
        <dbReference type="ChEBI" id="CHEBI:16240"/>
        <dbReference type="ChEBI" id="CHEBI:17478"/>
        <dbReference type="ChEBI" id="CHEBI:58855"/>
        <dbReference type="ChEBI" id="CHEBI:65296"/>
        <dbReference type="EC" id="1.4.3.4"/>
    </reaction>
</comment>
<feature type="binding site" evidence="9">
    <location>
        <position position="26"/>
    </location>
    <ligand>
        <name>FAD</name>
        <dbReference type="ChEBI" id="CHEBI:57692"/>
    </ligand>
</feature>
<dbReference type="GO" id="GO:0008131">
    <property type="term" value="F:primary methylamine oxidase activity"/>
    <property type="evidence" value="ECO:0007669"/>
    <property type="project" value="UniProtKB-ARBA"/>
</dbReference>
<feature type="binding site" evidence="9">
    <location>
        <position position="363"/>
    </location>
    <ligand>
        <name>substrate</name>
    </ligand>
</feature>
<protein>
    <recommendedName>
        <fullName evidence="10">Amine oxidase</fullName>
        <ecNumber evidence="10">1.4.3.-</ecNumber>
    </recommendedName>
</protein>
<gene>
    <name evidence="13" type="primary">NAT9</name>
</gene>
<name>A0AAJ7X6D3_PETMA</name>
<feature type="binding site" evidence="9">
    <location>
        <position position="255"/>
    </location>
    <ligand>
        <name>FAD</name>
        <dbReference type="ChEBI" id="CHEBI:57692"/>
    </ligand>
</feature>
<comment type="cofactor">
    <cofactor evidence="1 10">
        <name>FAD</name>
        <dbReference type="ChEBI" id="CHEBI:57692"/>
    </cofactor>
</comment>
<dbReference type="SUPFAM" id="SSF54373">
    <property type="entry name" value="FAD-linked reductases, C-terminal domain"/>
    <property type="match status" value="1"/>
</dbReference>
<dbReference type="GO" id="GO:0097621">
    <property type="term" value="F:monoamine oxidase activity"/>
    <property type="evidence" value="ECO:0007669"/>
    <property type="project" value="UniProtKB-EC"/>
</dbReference>
<dbReference type="Proteomes" id="UP001318040">
    <property type="component" value="Chromosome 37"/>
</dbReference>
<evidence type="ECO:0000256" key="5">
    <source>
        <dbReference type="ARBA" id="ARBA00022787"/>
    </source>
</evidence>
<sequence length="473" mass="51276">MAHLKAESEHGAEMSTDVVVVGAGISGLTAAYRLLQTDPTLGVIVLEGKERVGGRTVATQLKSASGQDTWDLGGQWVGSTQRHVMGLLKELGLDVYPQYTHGTKVCQLGGAHAKIGTYSSNIPSLSLLALVDLQLFMWKIDRLCQTVPAANPAACPLAAQLDSMTMETFKQQNLWTQAAKDALDVACKNNFGLECSQVSCLYYLSYAAAAGGFLPLVEASVGSAQEFKVKGGAFQLSSLLAKRIGHSKIILGDAVTHITQTDDGVELRTASHRKLSCQRVIVTCPTHLAAKIHYEPALPADRERLTQNMPMGHLIKFIVTYPTAFWREAGYSGEIVCNGGGGSPLSVTYDATTSRGNAALVGFIAGSQAGHWTVKTLEERREAVIKSLVKFLGEKAAGYLEYAEKDWSREPYSTGCPVNVMVPGMITYYHSALRRPFHRFVFMLPFTCAPLHDYFSQGSKGSKTRSAFVKSYH</sequence>
<keyword evidence="6 10" id="KW-0274">FAD</keyword>
<evidence type="ECO:0000259" key="11">
    <source>
        <dbReference type="Pfam" id="PF01593"/>
    </source>
</evidence>
<reference evidence="13" key="1">
    <citation type="submission" date="2025-08" db="UniProtKB">
        <authorList>
            <consortium name="RefSeq"/>
        </authorList>
    </citation>
    <scope>IDENTIFICATION</scope>
    <source>
        <tissue evidence="13">Sperm</tissue>
    </source>
</reference>
<dbReference type="Gene3D" id="3.50.50.60">
    <property type="entry name" value="FAD/NAD(P)-binding domain"/>
    <property type="match status" value="1"/>
</dbReference>
<evidence type="ECO:0000313" key="12">
    <source>
        <dbReference type="Proteomes" id="UP001318040"/>
    </source>
</evidence>
<evidence type="ECO:0000256" key="4">
    <source>
        <dbReference type="ARBA" id="ARBA00022630"/>
    </source>
</evidence>
<dbReference type="GeneID" id="116949574"/>
<feature type="domain" description="Amine oxidase" evidence="11">
    <location>
        <begin position="25"/>
        <end position="417"/>
    </location>
</feature>
<dbReference type="EC" id="1.4.3.-" evidence="10"/>
<dbReference type="InterPro" id="IPR036188">
    <property type="entry name" value="FAD/NAD-bd_sf"/>
</dbReference>
<keyword evidence="5" id="KW-1000">Mitochondrion outer membrane</keyword>